<evidence type="ECO:0000313" key="2">
    <source>
        <dbReference type="Proteomes" id="UP000621560"/>
    </source>
</evidence>
<comment type="caution">
    <text evidence="1">The sequence shown here is derived from an EMBL/GenBank/DDBJ whole genome shotgun (WGS) entry which is preliminary data.</text>
</comment>
<sequence>MKLDEKWMKQGIEQGKKEAALELMQDLGAVSDQVKLKILKETKADQLKYWLKLAAKAQSMDEFVRLM</sequence>
<name>A0A927GPW2_9BACL</name>
<evidence type="ECO:0000313" key="1">
    <source>
        <dbReference type="EMBL" id="MBD2843646.1"/>
    </source>
</evidence>
<proteinExistence type="predicted"/>
<dbReference type="EMBL" id="JACXIZ010000002">
    <property type="protein sequence ID" value="MBD2843646.1"/>
    <property type="molecule type" value="Genomic_DNA"/>
</dbReference>
<dbReference type="AlphaFoldDB" id="A0A927GPW2"/>
<organism evidence="1 2">
    <name type="scientific">Paenibacillus sabuli</name>
    <dbReference type="NCBI Taxonomy" id="2772509"/>
    <lineage>
        <taxon>Bacteria</taxon>
        <taxon>Bacillati</taxon>
        <taxon>Bacillota</taxon>
        <taxon>Bacilli</taxon>
        <taxon>Bacillales</taxon>
        <taxon>Paenibacillaceae</taxon>
        <taxon>Paenibacillus</taxon>
    </lineage>
</organism>
<dbReference type="Proteomes" id="UP000621560">
    <property type="component" value="Unassembled WGS sequence"/>
</dbReference>
<protein>
    <submittedName>
        <fullName evidence="1">Uncharacterized protein</fullName>
    </submittedName>
</protein>
<keyword evidence="2" id="KW-1185">Reference proteome</keyword>
<reference evidence="1" key="1">
    <citation type="submission" date="2020-09" db="EMBL/GenBank/DDBJ databases">
        <title>A novel bacterium of genus Paenibacillus, isolated from South China Sea.</title>
        <authorList>
            <person name="Huang H."/>
            <person name="Mo K."/>
            <person name="Hu Y."/>
        </authorList>
    </citation>
    <scope>NUCLEOTIDE SEQUENCE</scope>
    <source>
        <strain evidence="1">IB182496</strain>
    </source>
</reference>
<gene>
    <name evidence="1" type="ORF">IDH44_00465</name>
</gene>
<accession>A0A927GPW2</accession>
<dbReference type="RefSeq" id="WP_190913651.1">
    <property type="nucleotide sequence ID" value="NZ_JACXIZ010000002.1"/>
</dbReference>